<proteinExistence type="inferred from homology"/>
<dbReference type="Pfam" id="PF08323">
    <property type="entry name" value="Glyco_transf_5"/>
    <property type="match status" value="1"/>
</dbReference>
<dbReference type="SUPFAM" id="SSF53756">
    <property type="entry name" value="UDP-Glycosyltransferase/glycogen phosphorylase"/>
    <property type="match status" value="1"/>
</dbReference>
<comment type="caution">
    <text evidence="10">The sequence shown here is derived from an EMBL/GenBank/DDBJ whole genome shotgun (WGS) entry which is preliminary data.</text>
</comment>
<dbReference type="UniPathway" id="UPA00164"/>
<dbReference type="GO" id="GO:0005978">
    <property type="term" value="P:glycogen biosynthetic process"/>
    <property type="evidence" value="ECO:0007669"/>
    <property type="project" value="UniProtKB-UniRule"/>
</dbReference>
<gene>
    <name evidence="7 10" type="primary">glgA</name>
    <name evidence="10" type="ORF">CLIT_5c00470</name>
</gene>
<dbReference type="HAMAP" id="MF_00484">
    <property type="entry name" value="Glycogen_synth"/>
    <property type="match status" value="1"/>
</dbReference>
<dbReference type="InterPro" id="IPR011835">
    <property type="entry name" value="GS/SS"/>
</dbReference>
<comment type="function">
    <text evidence="2 7">Synthesizes alpha-1,4-glucan chains using ADP-glucose.</text>
</comment>
<protein>
    <recommendedName>
        <fullName evidence="7">Glycogen synthase</fullName>
        <ecNumber evidence="7">2.4.1.21</ecNumber>
    </recommendedName>
    <alternativeName>
        <fullName evidence="7">Starch [bacterial glycogen] synthase</fullName>
    </alternativeName>
</protein>
<evidence type="ECO:0000256" key="2">
    <source>
        <dbReference type="ARBA" id="ARBA00002764"/>
    </source>
</evidence>
<feature type="domain" description="Glycosyl transferase family 1" evidence="8">
    <location>
        <begin position="292"/>
        <end position="445"/>
    </location>
</feature>
<dbReference type="EC" id="2.4.1.21" evidence="7"/>
<evidence type="ECO:0000259" key="8">
    <source>
        <dbReference type="Pfam" id="PF00534"/>
    </source>
</evidence>
<dbReference type="InterPro" id="IPR001296">
    <property type="entry name" value="Glyco_trans_1"/>
</dbReference>
<dbReference type="OrthoDB" id="9808590at2"/>
<feature type="domain" description="Starch synthase catalytic" evidence="9">
    <location>
        <begin position="3"/>
        <end position="237"/>
    </location>
</feature>
<organism evidence="10 11">
    <name type="scientific">Peptoclostridium litorale DSM 5388</name>
    <dbReference type="NCBI Taxonomy" id="1121324"/>
    <lineage>
        <taxon>Bacteria</taxon>
        <taxon>Bacillati</taxon>
        <taxon>Bacillota</taxon>
        <taxon>Clostridia</taxon>
        <taxon>Peptostreptococcales</taxon>
        <taxon>Peptoclostridiaceae</taxon>
        <taxon>Peptoclostridium</taxon>
    </lineage>
</organism>
<dbReference type="eggNOG" id="COG0297">
    <property type="taxonomic scope" value="Bacteria"/>
</dbReference>
<accession>A0A069RIQ2</accession>
<dbReference type="Pfam" id="PF00534">
    <property type="entry name" value="Glycos_transf_1"/>
    <property type="match status" value="1"/>
</dbReference>
<keyword evidence="6 7" id="KW-0320">Glycogen biosynthesis</keyword>
<dbReference type="GO" id="GO:0004373">
    <property type="term" value="F:alpha-1,4-glucan glucosyltransferase (UDP-glucose donor) activity"/>
    <property type="evidence" value="ECO:0007669"/>
    <property type="project" value="InterPro"/>
</dbReference>
<evidence type="ECO:0000256" key="1">
    <source>
        <dbReference type="ARBA" id="ARBA00001478"/>
    </source>
</evidence>
<evidence type="ECO:0000313" key="10">
    <source>
        <dbReference type="EMBL" id="KDR96035.1"/>
    </source>
</evidence>
<dbReference type="CDD" id="cd03791">
    <property type="entry name" value="GT5_Glycogen_synthase_DULL1-like"/>
    <property type="match status" value="1"/>
</dbReference>
<dbReference type="NCBIfam" id="NF001899">
    <property type="entry name" value="PRK00654.1-2"/>
    <property type="match status" value="1"/>
</dbReference>
<evidence type="ECO:0000256" key="7">
    <source>
        <dbReference type="HAMAP-Rule" id="MF_00484"/>
    </source>
</evidence>
<evidence type="ECO:0000256" key="4">
    <source>
        <dbReference type="ARBA" id="ARBA00022676"/>
    </source>
</evidence>
<name>A0A069RIQ2_PEPLI</name>
<dbReference type="InterPro" id="IPR013534">
    <property type="entry name" value="Starch_synth_cat_dom"/>
</dbReference>
<dbReference type="STRING" id="1121324.CLIT_5c00470"/>
<keyword evidence="11" id="KW-1185">Reference proteome</keyword>
<comment type="similarity">
    <text evidence="3 7">Belongs to the glycosyltransferase 1 family. Bacterial/plant glycogen synthase subfamily.</text>
</comment>
<keyword evidence="5 7" id="KW-0808">Transferase</keyword>
<dbReference type="RefSeq" id="WP_038262539.1">
    <property type="nucleotide sequence ID" value="NZ_FSRH01000007.1"/>
</dbReference>
<comment type="catalytic activity">
    <reaction evidence="1 7">
        <text>[(1-&gt;4)-alpha-D-glucosyl](n) + ADP-alpha-D-glucose = [(1-&gt;4)-alpha-D-glucosyl](n+1) + ADP + H(+)</text>
        <dbReference type="Rhea" id="RHEA:18189"/>
        <dbReference type="Rhea" id="RHEA-COMP:9584"/>
        <dbReference type="Rhea" id="RHEA-COMP:9587"/>
        <dbReference type="ChEBI" id="CHEBI:15378"/>
        <dbReference type="ChEBI" id="CHEBI:15444"/>
        <dbReference type="ChEBI" id="CHEBI:57498"/>
        <dbReference type="ChEBI" id="CHEBI:456216"/>
        <dbReference type="EC" id="2.4.1.21"/>
    </reaction>
</comment>
<sequence>MTRVLFASSEAYPFIKTGGLADVSFALPRELRGYGVDARVIIPKYMDISEEFKNKMRFVKSFNVQVGWRNQYCGVFEMDYEGVPFYFIDNEYYFKRGGVYGFYDEAERFAFFSRAVLEFIGNMDFKPEIIHCNDWQTAMVSPLLKSQYAFNMEMSGIKTVFTIHNLKYQGIYGPEVLGDLFGLGYEHMNPSGLEFYGDANFIKGGLNYTDAITTVSDTYAMEIQDPYYGERLDGVLRDKSSNLHGILNGIDYKIYDPSTDTNIVRNYDADSASEGKTTNKLELMDMLNLNRGSDVPLIGMVSRLTDQKGLDLLERIMQDLMKNTNASMVILGTGEQRYENSFRHFESMYPGRLSVNLKFDNKLAHMIYASCDMFLMPSKFEPCGLSQLISLRYGTLPIVRETGGLRDTVTSYNKYTGEGNGFSFSNYNAHEMLYTIERAVELYRDKKTWDSIVKTAMKEDFSWKKSALMYKSLYNKVLNNSL</sequence>
<evidence type="ECO:0000313" key="11">
    <source>
        <dbReference type="Proteomes" id="UP000027946"/>
    </source>
</evidence>
<dbReference type="PANTHER" id="PTHR45825">
    <property type="entry name" value="GRANULE-BOUND STARCH SYNTHASE 1, CHLOROPLASTIC/AMYLOPLASTIC"/>
    <property type="match status" value="1"/>
</dbReference>
<dbReference type="Proteomes" id="UP000027946">
    <property type="component" value="Unassembled WGS sequence"/>
</dbReference>
<dbReference type="NCBIfam" id="NF001898">
    <property type="entry name" value="PRK00654.1-1"/>
    <property type="match status" value="1"/>
</dbReference>
<evidence type="ECO:0000256" key="6">
    <source>
        <dbReference type="ARBA" id="ARBA00023056"/>
    </source>
</evidence>
<evidence type="ECO:0000259" key="9">
    <source>
        <dbReference type="Pfam" id="PF08323"/>
    </source>
</evidence>
<evidence type="ECO:0000256" key="5">
    <source>
        <dbReference type="ARBA" id="ARBA00022679"/>
    </source>
</evidence>
<keyword evidence="4 7" id="KW-0328">Glycosyltransferase</keyword>
<dbReference type="Gene3D" id="3.40.50.2000">
    <property type="entry name" value="Glycogen Phosphorylase B"/>
    <property type="match status" value="2"/>
</dbReference>
<dbReference type="GO" id="GO:0009011">
    <property type="term" value="F:alpha-1,4-glucan glucosyltransferase (ADP-glucose donor) activity"/>
    <property type="evidence" value="ECO:0007669"/>
    <property type="project" value="UniProtKB-UniRule"/>
</dbReference>
<feature type="binding site" evidence="7">
    <location>
        <position position="16"/>
    </location>
    <ligand>
        <name>ADP-alpha-D-glucose</name>
        <dbReference type="ChEBI" id="CHEBI:57498"/>
    </ligand>
</feature>
<dbReference type="AlphaFoldDB" id="A0A069RIQ2"/>
<comment type="pathway">
    <text evidence="7">Glycan biosynthesis; glycogen biosynthesis.</text>
</comment>
<reference evidence="10 11" key="1">
    <citation type="submission" date="2014-03" db="EMBL/GenBank/DDBJ databases">
        <title>Genome sequence of Clostridium litorale W6, DSM 5388.</title>
        <authorList>
            <person name="Poehlein A."/>
            <person name="Jagirdar A."/>
            <person name="Khonsari B."/>
            <person name="Chibani C.M."/>
            <person name="Gutierrez Gutierrez D.A."/>
            <person name="Davydova E."/>
            <person name="Alghaithi H.S."/>
            <person name="Nair K.P."/>
            <person name="Dhamotharan K."/>
            <person name="Chandran L."/>
            <person name="G W."/>
            <person name="Daniel R."/>
        </authorList>
    </citation>
    <scope>NUCLEOTIDE SEQUENCE [LARGE SCALE GENOMIC DNA]</scope>
    <source>
        <strain evidence="10 11">W6</strain>
    </source>
</reference>
<dbReference type="EMBL" id="JJMM01000005">
    <property type="protein sequence ID" value="KDR96035.1"/>
    <property type="molecule type" value="Genomic_DNA"/>
</dbReference>
<evidence type="ECO:0000256" key="3">
    <source>
        <dbReference type="ARBA" id="ARBA00010281"/>
    </source>
</evidence>
<dbReference type="NCBIfam" id="TIGR02095">
    <property type="entry name" value="glgA"/>
    <property type="match status" value="1"/>
</dbReference>
<dbReference type="PANTHER" id="PTHR45825:SF11">
    <property type="entry name" value="ALPHA AMYLASE DOMAIN-CONTAINING PROTEIN"/>
    <property type="match status" value="1"/>
</dbReference>